<dbReference type="STRING" id="1560234.SP90_13485"/>
<evidence type="ECO:0000313" key="2">
    <source>
        <dbReference type="Proteomes" id="UP000091979"/>
    </source>
</evidence>
<accession>A0A1B7XA36</accession>
<proteinExistence type="predicted"/>
<gene>
    <name evidence="1" type="ORF">SP90_13485</name>
</gene>
<dbReference type="Proteomes" id="UP000091979">
    <property type="component" value="Unassembled WGS sequence"/>
</dbReference>
<dbReference type="RefSeq" id="WP_066857289.1">
    <property type="nucleotide sequence ID" value="NZ_JXMS01000028.1"/>
</dbReference>
<dbReference type="PATRIC" id="fig|1560234.3.peg.1811"/>
<protein>
    <submittedName>
        <fullName evidence="1">Uncharacterized protein</fullName>
    </submittedName>
</protein>
<reference evidence="1 2" key="1">
    <citation type="submission" date="2015-01" db="EMBL/GenBank/DDBJ databases">
        <title>Desulfovibrio sp. JC271 draft genome sequence.</title>
        <authorList>
            <person name="Shivani Y."/>
            <person name="Subhash Y."/>
            <person name="Sasikala C."/>
            <person name="Ramana C.V."/>
        </authorList>
    </citation>
    <scope>NUCLEOTIDE SEQUENCE [LARGE SCALE GENOMIC DNA]</scope>
    <source>
        <strain evidence="1 2">JC271</strain>
    </source>
</reference>
<comment type="caution">
    <text evidence="1">The sequence shown here is derived from an EMBL/GenBank/DDBJ whole genome shotgun (WGS) entry which is preliminary data.</text>
</comment>
<name>A0A1B7XA36_9BACT</name>
<dbReference type="AlphaFoldDB" id="A0A1B7XA36"/>
<sequence>MAMVAAAVGTALSVVGSKQAADQQQQLADDESKQARAVGAYNASVKREEGRRLVGAQRASYAASGVVVDTDSTAANVMEQTDVETNMDAVAAYYQGNSKAALIENRGYARSTSTMFNGMASAGSSAYSLLR</sequence>
<dbReference type="EMBL" id="JXMS01000028">
    <property type="protein sequence ID" value="OBQ46208.1"/>
    <property type="molecule type" value="Genomic_DNA"/>
</dbReference>
<organism evidence="1 2">
    <name type="scientific">Halodesulfovibrio spirochaetisodalis</name>
    <dbReference type="NCBI Taxonomy" id="1560234"/>
    <lineage>
        <taxon>Bacteria</taxon>
        <taxon>Pseudomonadati</taxon>
        <taxon>Thermodesulfobacteriota</taxon>
        <taxon>Desulfovibrionia</taxon>
        <taxon>Desulfovibrionales</taxon>
        <taxon>Desulfovibrionaceae</taxon>
        <taxon>Halodesulfovibrio</taxon>
    </lineage>
</organism>
<keyword evidence="2" id="KW-1185">Reference proteome</keyword>
<evidence type="ECO:0000313" key="1">
    <source>
        <dbReference type="EMBL" id="OBQ46208.1"/>
    </source>
</evidence>